<comment type="caution">
    <text evidence="1">The sequence shown here is derived from an EMBL/GenBank/DDBJ whole genome shotgun (WGS) entry which is preliminary data.</text>
</comment>
<organism evidence="1 2">
    <name type="scientific">Molorchus minor</name>
    <dbReference type="NCBI Taxonomy" id="1323400"/>
    <lineage>
        <taxon>Eukaryota</taxon>
        <taxon>Metazoa</taxon>
        <taxon>Ecdysozoa</taxon>
        <taxon>Arthropoda</taxon>
        <taxon>Hexapoda</taxon>
        <taxon>Insecta</taxon>
        <taxon>Pterygota</taxon>
        <taxon>Neoptera</taxon>
        <taxon>Endopterygota</taxon>
        <taxon>Coleoptera</taxon>
        <taxon>Polyphaga</taxon>
        <taxon>Cucujiformia</taxon>
        <taxon>Chrysomeloidea</taxon>
        <taxon>Cerambycidae</taxon>
        <taxon>Lamiinae</taxon>
        <taxon>Monochamini</taxon>
        <taxon>Molorchus</taxon>
    </lineage>
</organism>
<name>A0ABQ9JEB0_9CUCU</name>
<gene>
    <name evidence="1" type="ORF">NQ317_017943</name>
</gene>
<proteinExistence type="predicted"/>
<dbReference type="EMBL" id="JAPWTJ010000658">
    <property type="protein sequence ID" value="KAJ8976536.1"/>
    <property type="molecule type" value="Genomic_DNA"/>
</dbReference>
<dbReference type="Gene3D" id="2.40.50.140">
    <property type="entry name" value="Nucleic acid-binding proteins"/>
    <property type="match status" value="1"/>
</dbReference>
<keyword evidence="2" id="KW-1185">Reference proteome</keyword>
<accession>A0ABQ9JEB0</accession>
<dbReference type="Proteomes" id="UP001162164">
    <property type="component" value="Unassembled WGS sequence"/>
</dbReference>
<reference evidence="1" key="1">
    <citation type="journal article" date="2023" name="Insect Mol. Biol.">
        <title>Genome sequencing provides insights into the evolution of gene families encoding plant cell wall-degrading enzymes in longhorned beetles.</title>
        <authorList>
            <person name="Shin N.R."/>
            <person name="Okamura Y."/>
            <person name="Kirsch R."/>
            <person name="Pauchet Y."/>
        </authorList>
    </citation>
    <scope>NUCLEOTIDE SEQUENCE</scope>
    <source>
        <strain evidence="1">MMC_N1</strain>
    </source>
</reference>
<evidence type="ECO:0000313" key="2">
    <source>
        <dbReference type="Proteomes" id="UP001162164"/>
    </source>
</evidence>
<evidence type="ECO:0000313" key="1">
    <source>
        <dbReference type="EMBL" id="KAJ8976536.1"/>
    </source>
</evidence>
<sequence length="63" mass="6961">MVSLYSGMPPALLHNSQLDQRKVSHPSALGIEVGKDIQVKYFGRDPVSGLMRLSRKVLQASPR</sequence>
<protein>
    <submittedName>
        <fullName evidence="1">Uncharacterized protein</fullName>
    </submittedName>
</protein>
<dbReference type="InterPro" id="IPR012340">
    <property type="entry name" value="NA-bd_OB-fold"/>
</dbReference>